<name>A0A9P4VU55_9PEZI</name>
<protein>
    <recommendedName>
        <fullName evidence="3">Peptidase S9 prolyl oligopeptidase catalytic domain-containing protein</fullName>
    </recommendedName>
</protein>
<dbReference type="InterPro" id="IPR001375">
    <property type="entry name" value="Peptidase_S9_cat"/>
</dbReference>
<dbReference type="SUPFAM" id="SSF53474">
    <property type="entry name" value="alpha/beta-Hydrolases"/>
    <property type="match status" value="1"/>
</dbReference>
<dbReference type="PANTHER" id="PTHR43037:SF4">
    <property type="entry name" value="PEPTIDASE S9 PROLYL OLIGOPEPTIDASE CATALYTIC DOMAIN-CONTAINING PROTEIN"/>
    <property type="match status" value="1"/>
</dbReference>
<sequence length="892" mass="99176">MMYGARCLSIHAILSVLSSVLAFGVVQHEDSMLPLGARGPGTIAFSSEWQAVGPFQIGTREATWNADPLEQYGGFRQLEYDTNSFFRSSIAMNGSVGWELVAATELSNNITNARCALSFSFPSVDWPFISTVYGWAGFQYQAWARGEITVSGTETTSLILYTDQILEFWLDGEPYFGGDFYTYRKAPPVLHLEPGTHRIDIRLVRDVRAMGGIGEPTINVVLEMRLCTNALERTRESILISDNVNGRLVSPYASLSLRNSHPESAIKITRVQSSVNEITAELLHDEGLIIAPGQTRPISFSVSLNSRNATIINARVFYHLVDEENFESSLSVTQQLRLRSTYDPQKFTFMHPGGIVSYTIIRPPARNASCDFNQDSLPVLLQFHGAGVEAENDMVAHSLDPVADLCSWVLFPTGITPWSGDDWHAWGFADVEAAVASIPEWINHTNWEGSAVNIDRWIVSGHSNGGQGTWYALTHIPDKIVAAAPVSGYSSIQNYVPYHLWHPMEPRRYAVLQAASNDYRHELLVENGRGIPILQQHGSIDDNVPAFNSRLMSLLISQAGYSTNYVELPNRNHWFDTVMTTDALKAFYRASVKLDTVSSKLENFTFVVSNPGTMGSKGGFQVDHLEDPGQYGRIDVQVSFQRCEYRVRTSNILQFRYLGSACSNPAFIVDEEEITTDCAGIVCSTLYFSRNTAEKRWQFSGTTPQIPSRFGKQLGAMDAILRSKGPFIILYEEDSAYPTAVQISRNLYQYFSADSEVTKDLEKKHMSTGNVITISTGQFPPRSDNRHPIQQIGDTLSVRDGSGEWHKYNDEEVPAAIFLQDVGDDSRLELVIWGKDSENLMTAARLVPMLTGVGQPDFVLLGKSSGLKGVEGAVAMGFFDHMWNVTESSYFS</sequence>
<dbReference type="Proteomes" id="UP000799429">
    <property type="component" value="Unassembled WGS sequence"/>
</dbReference>
<dbReference type="GO" id="GO:0006508">
    <property type="term" value="P:proteolysis"/>
    <property type="evidence" value="ECO:0007669"/>
    <property type="project" value="InterPro"/>
</dbReference>
<dbReference type="AlphaFoldDB" id="A0A9P4VU55"/>
<dbReference type="Pfam" id="PF00326">
    <property type="entry name" value="Peptidase_S9"/>
    <property type="match status" value="1"/>
</dbReference>
<organism evidence="4 5">
    <name type="scientific">Patellaria atrata CBS 101060</name>
    <dbReference type="NCBI Taxonomy" id="1346257"/>
    <lineage>
        <taxon>Eukaryota</taxon>
        <taxon>Fungi</taxon>
        <taxon>Dikarya</taxon>
        <taxon>Ascomycota</taxon>
        <taxon>Pezizomycotina</taxon>
        <taxon>Dothideomycetes</taxon>
        <taxon>Dothideomycetes incertae sedis</taxon>
        <taxon>Patellariales</taxon>
        <taxon>Patellariaceae</taxon>
        <taxon>Patellaria</taxon>
    </lineage>
</organism>
<evidence type="ECO:0000256" key="1">
    <source>
        <dbReference type="ARBA" id="ARBA00022729"/>
    </source>
</evidence>
<feature type="signal peptide" evidence="2">
    <location>
        <begin position="1"/>
        <end position="22"/>
    </location>
</feature>
<dbReference type="Gene3D" id="3.40.50.1820">
    <property type="entry name" value="alpha/beta hydrolase"/>
    <property type="match status" value="1"/>
</dbReference>
<dbReference type="InterPro" id="IPR029058">
    <property type="entry name" value="AB_hydrolase_fold"/>
</dbReference>
<comment type="caution">
    <text evidence="4">The sequence shown here is derived from an EMBL/GenBank/DDBJ whole genome shotgun (WGS) entry which is preliminary data.</text>
</comment>
<gene>
    <name evidence="4" type="ORF">M501DRAFT_1002585</name>
</gene>
<keyword evidence="5" id="KW-1185">Reference proteome</keyword>
<feature type="domain" description="Peptidase S9 prolyl oligopeptidase catalytic" evidence="3">
    <location>
        <begin position="420"/>
        <end position="577"/>
    </location>
</feature>
<dbReference type="OrthoDB" id="449091at2759"/>
<evidence type="ECO:0000259" key="3">
    <source>
        <dbReference type="Pfam" id="PF00326"/>
    </source>
</evidence>
<dbReference type="EMBL" id="MU006093">
    <property type="protein sequence ID" value="KAF2840269.1"/>
    <property type="molecule type" value="Genomic_DNA"/>
</dbReference>
<reference evidence="4" key="1">
    <citation type="journal article" date="2020" name="Stud. Mycol.">
        <title>101 Dothideomycetes genomes: a test case for predicting lifestyles and emergence of pathogens.</title>
        <authorList>
            <person name="Haridas S."/>
            <person name="Albert R."/>
            <person name="Binder M."/>
            <person name="Bloem J."/>
            <person name="Labutti K."/>
            <person name="Salamov A."/>
            <person name="Andreopoulos B."/>
            <person name="Baker S."/>
            <person name="Barry K."/>
            <person name="Bills G."/>
            <person name="Bluhm B."/>
            <person name="Cannon C."/>
            <person name="Castanera R."/>
            <person name="Culley D."/>
            <person name="Daum C."/>
            <person name="Ezra D."/>
            <person name="Gonzalez J."/>
            <person name="Henrissat B."/>
            <person name="Kuo A."/>
            <person name="Liang C."/>
            <person name="Lipzen A."/>
            <person name="Lutzoni F."/>
            <person name="Magnuson J."/>
            <person name="Mondo S."/>
            <person name="Nolan M."/>
            <person name="Ohm R."/>
            <person name="Pangilinan J."/>
            <person name="Park H.-J."/>
            <person name="Ramirez L."/>
            <person name="Alfaro M."/>
            <person name="Sun H."/>
            <person name="Tritt A."/>
            <person name="Yoshinaga Y."/>
            <person name="Zwiers L.-H."/>
            <person name="Turgeon B."/>
            <person name="Goodwin S."/>
            <person name="Spatafora J."/>
            <person name="Crous P."/>
            <person name="Grigoriev I."/>
        </authorList>
    </citation>
    <scope>NUCLEOTIDE SEQUENCE</scope>
    <source>
        <strain evidence="4">CBS 101060</strain>
    </source>
</reference>
<proteinExistence type="predicted"/>
<dbReference type="InterPro" id="IPR050955">
    <property type="entry name" value="Plant_Biomass_Hydrol_Est"/>
</dbReference>
<evidence type="ECO:0000313" key="5">
    <source>
        <dbReference type="Proteomes" id="UP000799429"/>
    </source>
</evidence>
<dbReference type="GO" id="GO:0008236">
    <property type="term" value="F:serine-type peptidase activity"/>
    <property type="evidence" value="ECO:0007669"/>
    <property type="project" value="InterPro"/>
</dbReference>
<dbReference type="PANTHER" id="PTHR43037">
    <property type="entry name" value="UNNAMED PRODUCT-RELATED"/>
    <property type="match status" value="1"/>
</dbReference>
<feature type="chain" id="PRO_5040443389" description="Peptidase S9 prolyl oligopeptidase catalytic domain-containing protein" evidence="2">
    <location>
        <begin position="23"/>
        <end position="892"/>
    </location>
</feature>
<keyword evidence="1 2" id="KW-0732">Signal</keyword>
<evidence type="ECO:0000313" key="4">
    <source>
        <dbReference type="EMBL" id="KAF2840269.1"/>
    </source>
</evidence>
<accession>A0A9P4VU55</accession>
<evidence type="ECO:0000256" key="2">
    <source>
        <dbReference type="SAM" id="SignalP"/>
    </source>
</evidence>